<protein>
    <recommendedName>
        <fullName evidence="4">Terminase small subunit</fullName>
    </recommendedName>
</protein>
<evidence type="ECO:0000313" key="2">
    <source>
        <dbReference type="EMBL" id="QJQ32375.1"/>
    </source>
</evidence>
<proteinExistence type="predicted"/>
<name>A0A6M4ATJ4_9SPHN</name>
<dbReference type="EMBL" id="CP053015">
    <property type="protein sequence ID" value="QJQ32375.1"/>
    <property type="molecule type" value="Genomic_DNA"/>
</dbReference>
<dbReference type="RefSeq" id="WP_169945571.1">
    <property type="nucleotide sequence ID" value="NZ_CP053015.1"/>
</dbReference>
<gene>
    <name evidence="2" type="ORF">GV829_07860</name>
</gene>
<feature type="compositionally biased region" description="Basic residues" evidence="1">
    <location>
        <begin position="1"/>
        <end position="16"/>
    </location>
</feature>
<dbReference type="Proteomes" id="UP000503018">
    <property type="component" value="Chromosome"/>
</dbReference>
<reference evidence="2 3" key="1">
    <citation type="submission" date="2020-01" db="EMBL/GenBank/DDBJ databases">
        <title>Sphingomonas sp. strain CSW-10.</title>
        <authorList>
            <person name="Chen W.-M."/>
        </authorList>
    </citation>
    <scope>NUCLEOTIDE SEQUENCE [LARGE SCALE GENOMIC DNA]</scope>
    <source>
        <strain evidence="2 3">CSW-10</strain>
    </source>
</reference>
<evidence type="ECO:0000256" key="1">
    <source>
        <dbReference type="SAM" id="MobiDB-lite"/>
    </source>
</evidence>
<sequence>MVGGKRVKAAKGRNKRGTGQEPATILVGGKPGQTAQLRAARGDRFDEDKQAAFFAHLTETCNVTGATKAAGVCLQTVYAKRRRDPDFARRWDQAKADAVADLEMRALAQGRFGREVVVEQRASEDGQVLTRRTRHDEASLTLQRIGRSGLVRIGSEDAEREAEAMAERQARVEAAVQLLSAGVREILKEADRD</sequence>
<evidence type="ECO:0008006" key="4">
    <source>
        <dbReference type="Google" id="ProtNLM"/>
    </source>
</evidence>
<keyword evidence="3" id="KW-1185">Reference proteome</keyword>
<evidence type="ECO:0000313" key="3">
    <source>
        <dbReference type="Proteomes" id="UP000503018"/>
    </source>
</evidence>
<organism evidence="2 3">
    <name type="scientific">Sphingomonas lacunae</name>
    <dbReference type="NCBI Taxonomy" id="2698828"/>
    <lineage>
        <taxon>Bacteria</taxon>
        <taxon>Pseudomonadati</taxon>
        <taxon>Pseudomonadota</taxon>
        <taxon>Alphaproteobacteria</taxon>
        <taxon>Sphingomonadales</taxon>
        <taxon>Sphingomonadaceae</taxon>
        <taxon>Sphingomonas</taxon>
    </lineage>
</organism>
<feature type="region of interest" description="Disordered" evidence="1">
    <location>
        <begin position="1"/>
        <end position="33"/>
    </location>
</feature>
<accession>A0A6M4ATJ4</accession>
<dbReference type="AlphaFoldDB" id="A0A6M4ATJ4"/>
<dbReference type="KEGG" id="slan:GV829_07860"/>